<keyword evidence="3" id="KW-1185">Reference proteome</keyword>
<dbReference type="EMBL" id="KV425568">
    <property type="protein sequence ID" value="KZT26168.1"/>
    <property type="molecule type" value="Genomic_DNA"/>
</dbReference>
<proteinExistence type="predicted"/>
<feature type="region of interest" description="Disordered" evidence="1">
    <location>
        <begin position="184"/>
        <end position="286"/>
    </location>
</feature>
<protein>
    <submittedName>
        <fullName evidence="2">Uncharacterized protein</fullName>
    </submittedName>
</protein>
<dbReference type="AlphaFoldDB" id="A0A165T5E7"/>
<feature type="compositionally biased region" description="Polar residues" evidence="1">
    <location>
        <begin position="261"/>
        <end position="275"/>
    </location>
</feature>
<sequence length="464" mass="51650">MRKELQKDIEDTRDIISSLSIPTTSIVNHSVSAPFAPADPDNEGDDWEAEVERCAQELAEAERVEEGTSESEVADIVLDGQSVAASPPILCTDMVNVHEDGDSCQADLFENIARGAQAMKEPEQRVEESIPEAESKATPPSDLKGVVESPVFDAEDPSALLKPDSLRNLASVDPTALADRAYHPEYNLPDCDNERLETEEQYEEAPARWDEEDKEEEEALGRYDVTYPSFDLPSGGEGDGEVDMEIEEDDHRRTFPVGRSLPSQGTVITNASGPQNDEENTVPSYGSLEPIHTAYERGEWQCLTDIEPPFERLPTSNWEPGSGDNNTEVDMDIDEDNHRQRFPAPLHQTNESSEIPGSSSTAAEDFSTYGSLEALHTAYGRAQWESLANVEPPFNVTSPHLSQQEDEDTDAEMNMEIEEEDYSRRGMQSHGSLEPIHALYRRAQWQPLNDTELPFSHLSDSYSF</sequence>
<feature type="compositionally biased region" description="Acidic residues" evidence="1">
    <location>
        <begin position="238"/>
        <end position="248"/>
    </location>
</feature>
<gene>
    <name evidence="2" type="ORF">NEOLEDRAFT_273894</name>
</gene>
<feature type="compositionally biased region" description="Polar residues" evidence="1">
    <location>
        <begin position="347"/>
        <end position="362"/>
    </location>
</feature>
<organism evidence="2 3">
    <name type="scientific">Neolentinus lepideus HHB14362 ss-1</name>
    <dbReference type="NCBI Taxonomy" id="1314782"/>
    <lineage>
        <taxon>Eukaryota</taxon>
        <taxon>Fungi</taxon>
        <taxon>Dikarya</taxon>
        <taxon>Basidiomycota</taxon>
        <taxon>Agaricomycotina</taxon>
        <taxon>Agaricomycetes</taxon>
        <taxon>Gloeophyllales</taxon>
        <taxon>Gloeophyllaceae</taxon>
        <taxon>Neolentinus</taxon>
    </lineage>
</organism>
<feature type="compositionally biased region" description="Polar residues" evidence="1">
    <location>
        <begin position="314"/>
        <end position="326"/>
    </location>
</feature>
<name>A0A165T5E7_9AGAM</name>
<dbReference type="Proteomes" id="UP000076761">
    <property type="component" value="Unassembled WGS sequence"/>
</dbReference>
<evidence type="ECO:0000313" key="3">
    <source>
        <dbReference type="Proteomes" id="UP000076761"/>
    </source>
</evidence>
<evidence type="ECO:0000313" key="2">
    <source>
        <dbReference type="EMBL" id="KZT26168.1"/>
    </source>
</evidence>
<reference evidence="2 3" key="1">
    <citation type="journal article" date="2016" name="Mol. Biol. Evol.">
        <title>Comparative Genomics of Early-Diverging Mushroom-Forming Fungi Provides Insights into the Origins of Lignocellulose Decay Capabilities.</title>
        <authorList>
            <person name="Nagy L.G."/>
            <person name="Riley R."/>
            <person name="Tritt A."/>
            <person name="Adam C."/>
            <person name="Daum C."/>
            <person name="Floudas D."/>
            <person name="Sun H."/>
            <person name="Yadav J.S."/>
            <person name="Pangilinan J."/>
            <person name="Larsson K.H."/>
            <person name="Matsuura K."/>
            <person name="Barry K."/>
            <person name="Labutti K."/>
            <person name="Kuo R."/>
            <person name="Ohm R.A."/>
            <person name="Bhattacharya S.S."/>
            <person name="Shirouzu T."/>
            <person name="Yoshinaga Y."/>
            <person name="Martin F.M."/>
            <person name="Grigoriev I.V."/>
            <person name="Hibbett D.S."/>
        </authorList>
    </citation>
    <scope>NUCLEOTIDE SEQUENCE [LARGE SCALE GENOMIC DNA]</scope>
    <source>
        <strain evidence="2 3">HHB14362 ss-1</strain>
    </source>
</reference>
<dbReference type="InParanoid" id="A0A165T5E7"/>
<feature type="region of interest" description="Disordered" evidence="1">
    <location>
        <begin position="118"/>
        <end position="147"/>
    </location>
</feature>
<evidence type="ECO:0000256" key="1">
    <source>
        <dbReference type="SAM" id="MobiDB-lite"/>
    </source>
</evidence>
<feature type="region of interest" description="Disordered" evidence="1">
    <location>
        <begin position="305"/>
        <end position="364"/>
    </location>
</feature>
<accession>A0A165T5E7</accession>